<name>A0ACB9Z6Z7_9PEZI</name>
<protein>
    <submittedName>
        <fullName evidence="1">Uncharacterized protein</fullName>
    </submittedName>
</protein>
<accession>A0ACB9Z6Z7</accession>
<organism evidence="1 2">
    <name type="scientific">Hypoxylon rubiginosum</name>
    <dbReference type="NCBI Taxonomy" id="110542"/>
    <lineage>
        <taxon>Eukaryota</taxon>
        <taxon>Fungi</taxon>
        <taxon>Dikarya</taxon>
        <taxon>Ascomycota</taxon>
        <taxon>Pezizomycotina</taxon>
        <taxon>Sordariomycetes</taxon>
        <taxon>Xylariomycetidae</taxon>
        <taxon>Xylariales</taxon>
        <taxon>Hypoxylaceae</taxon>
        <taxon>Hypoxylon</taxon>
    </lineage>
</organism>
<proteinExistence type="predicted"/>
<comment type="caution">
    <text evidence="1">The sequence shown here is derived from an EMBL/GenBank/DDBJ whole genome shotgun (WGS) entry which is preliminary data.</text>
</comment>
<dbReference type="EMBL" id="MU393452">
    <property type="protein sequence ID" value="KAI4867013.1"/>
    <property type="molecule type" value="Genomic_DNA"/>
</dbReference>
<dbReference type="Proteomes" id="UP001497700">
    <property type="component" value="Unassembled WGS sequence"/>
</dbReference>
<keyword evidence="2" id="KW-1185">Reference proteome</keyword>
<reference evidence="1 2" key="1">
    <citation type="journal article" date="2022" name="New Phytol.">
        <title>Ecological generalism drives hyperdiversity of secondary metabolite gene clusters in xylarialean endophytes.</title>
        <authorList>
            <person name="Franco M.E.E."/>
            <person name="Wisecaver J.H."/>
            <person name="Arnold A.E."/>
            <person name="Ju Y.M."/>
            <person name="Slot J.C."/>
            <person name="Ahrendt S."/>
            <person name="Moore L.P."/>
            <person name="Eastman K.E."/>
            <person name="Scott K."/>
            <person name="Konkel Z."/>
            <person name="Mondo S.J."/>
            <person name="Kuo A."/>
            <person name="Hayes R.D."/>
            <person name="Haridas S."/>
            <person name="Andreopoulos B."/>
            <person name="Riley R."/>
            <person name="LaButti K."/>
            <person name="Pangilinan J."/>
            <person name="Lipzen A."/>
            <person name="Amirebrahimi M."/>
            <person name="Yan J."/>
            <person name="Adam C."/>
            <person name="Keymanesh K."/>
            <person name="Ng V."/>
            <person name="Louie K."/>
            <person name="Northen T."/>
            <person name="Drula E."/>
            <person name="Henrissat B."/>
            <person name="Hsieh H.M."/>
            <person name="Youens-Clark K."/>
            <person name="Lutzoni F."/>
            <person name="Miadlikowska J."/>
            <person name="Eastwood D.C."/>
            <person name="Hamelin R.C."/>
            <person name="Grigoriev I.V."/>
            <person name="U'Ren J.M."/>
        </authorList>
    </citation>
    <scope>NUCLEOTIDE SEQUENCE [LARGE SCALE GENOMIC DNA]</scope>
    <source>
        <strain evidence="1 2">CBS 119005</strain>
    </source>
</reference>
<evidence type="ECO:0000313" key="1">
    <source>
        <dbReference type="EMBL" id="KAI4867013.1"/>
    </source>
</evidence>
<evidence type="ECO:0000313" key="2">
    <source>
        <dbReference type="Proteomes" id="UP001497700"/>
    </source>
</evidence>
<gene>
    <name evidence="1" type="ORF">F4820DRAFT_415157</name>
</gene>
<sequence>MFSDVESISTATNVSITSCRVDMVVQLLDEVVGIAVVVLLWSLFCLTASCIMIWLVWTHHERDSYVALLSYLSLLGTVTSIIQQFHTLVWWRDVKIEQYEHTITHLNSPEIAIAGPSVGLDLVLFYIQYYTYNAEGMLTLFWAIALTRTVFKLSNLAPFRHIKHKTNQLAKGVAIVLPAILMGLLRLDIVQSSLVAFLILANFNMMISLTFGSLLLMAILVKYIWTRHRLISWNARYLFSRRSQEAGGEIINVLDQGDGTRRASYDRWLVLRFSIGFVVLAVFQLITILSEISQLSHHTKEKLGDAADLSAAKAKNDFLLFMPGVSTSLLVFIVFGTTRTFRKTMYKTLIPKRFQRRSSESEPGTEAPPRAHVRDEEEFSQEFHETINEGPADVGLKTINDEIAPVPASYQPAAPTTTLTESGCEIKEEH</sequence>